<proteinExistence type="predicted"/>
<keyword evidence="1" id="KW-0678">Repressor</keyword>
<dbReference type="Proteomes" id="UP000199103">
    <property type="component" value="Chromosome I"/>
</dbReference>
<dbReference type="OrthoDB" id="9816296at2"/>
<evidence type="ECO:0000313" key="7">
    <source>
        <dbReference type="EMBL" id="SDS86772.1"/>
    </source>
</evidence>
<feature type="DNA-binding region" description="H-T-H motif" evidence="5">
    <location>
        <begin position="31"/>
        <end position="50"/>
    </location>
</feature>
<dbReference type="PANTHER" id="PTHR30055:SF226">
    <property type="entry name" value="HTH-TYPE TRANSCRIPTIONAL REGULATOR PKSA"/>
    <property type="match status" value="1"/>
</dbReference>
<evidence type="ECO:0000313" key="8">
    <source>
        <dbReference type="Proteomes" id="UP000199103"/>
    </source>
</evidence>
<dbReference type="GO" id="GO:0003700">
    <property type="term" value="F:DNA-binding transcription factor activity"/>
    <property type="evidence" value="ECO:0007669"/>
    <property type="project" value="TreeGrafter"/>
</dbReference>
<dbReference type="EMBL" id="LT629772">
    <property type="protein sequence ID" value="SDS86772.1"/>
    <property type="molecule type" value="Genomic_DNA"/>
</dbReference>
<dbReference type="SUPFAM" id="SSF48498">
    <property type="entry name" value="Tetracyclin repressor-like, C-terminal domain"/>
    <property type="match status" value="1"/>
</dbReference>
<organism evidence="7 8">
    <name type="scientific">Microlunatus soli</name>
    <dbReference type="NCBI Taxonomy" id="630515"/>
    <lineage>
        <taxon>Bacteria</taxon>
        <taxon>Bacillati</taxon>
        <taxon>Actinomycetota</taxon>
        <taxon>Actinomycetes</taxon>
        <taxon>Propionibacteriales</taxon>
        <taxon>Propionibacteriaceae</taxon>
        <taxon>Microlunatus</taxon>
    </lineage>
</organism>
<dbReference type="Gene3D" id="1.10.357.10">
    <property type="entry name" value="Tetracycline Repressor, domain 2"/>
    <property type="match status" value="1"/>
</dbReference>
<evidence type="ECO:0000259" key="6">
    <source>
        <dbReference type="PROSITE" id="PS50977"/>
    </source>
</evidence>
<dbReference type="AlphaFoldDB" id="A0A1H1VPV6"/>
<dbReference type="STRING" id="630515.SAMN04489812_3301"/>
<dbReference type="InterPro" id="IPR036271">
    <property type="entry name" value="Tet_transcr_reg_TetR-rel_C_sf"/>
</dbReference>
<keyword evidence="3 5" id="KW-0238">DNA-binding</keyword>
<sequence>MPRQVDVGRRRKEIYEAVFRLLVRGGVEQASLRKVADEAGLNIGAVRNYFDNHEELMTAAAREILDRISARLYADLAELEAGADPAEAARKMLCELLPLDETRRYETTVMFTLAERGRFTPAYAELSAEIHDGTRRLIHEILTRAGIADVEVETERLASLIDGLGFNGITHRPPPTPAFQLEVLDFHLDQLRRTNPDRRRH</sequence>
<evidence type="ECO:0000256" key="2">
    <source>
        <dbReference type="ARBA" id="ARBA00023015"/>
    </source>
</evidence>
<name>A0A1H1VPV6_9ACTN</name>
<evidence type="ECO:0000256" key="5">
    <source>
        <dbReference type="PROSITE-ProRule" id="PRU00335"/>
    </source>
</evidence>
<reference evidence="7 8" key="1">
    <citation type="submission" date="2016-10" db="EMBL/GenBank/DDBJ databases">
        <authorList>
            <person name="de Groot N.N."/>
        </authorList>
    </citation>
    <scope>NUCLEOTIDE SEQUENCE [LARGE SCALE GENOMIC DNA]</scope>
    <source>
        <strain evidence="7 8">DSM 21800</strain>
    </source>
</reference>
<gene>
    <name evidence="7" type="ORF">SAMN04489812_3301</name>
</gene>
<dbReference type="InterPro" id="IPR039538">
    <property type="entry name" value="BetI_C"/>
</dbReference>
<evidence type="ECO:0000256" key="1">
    <source>
        <dbReference type="ARBA" id="ARBA00022491"/>
    </source>
</evidence>
<accession>A0A1H1VPV6</accession>
<evidence type="ECO:0000256" key="3">
    <source>
        <dbReference type="ARBA" id="ARBA00023125"/>
    </source>
</evidence>
<dbReference type="Pfam" id="PF00440">
    <property type="entry name" value="TetR_N"/>
    <property type="match status" value="1"/>
</dbReference>
<feature type="domain" description="HTH tetR-type" evidence="6">
    <location>
        <begin position="8"/>
        <end position="68"/>
    </location>
</feature>
<dbReference type="PANTHER" id="PTHR30055">
    <property type="entry name" value="HTH-TYPE TRANSCRIPTIONAL REGULATOR RUTR"/>
    <property type="match status" value="1"/>
</dbReference>
<dbReference type="GO" id="GO:0000976">
    <property type="term" value="F:transcription cis-regulatory region binding"/>
    <property type="evidence" value="ECO:0007669"/>
    <property type="project" value="TreeGrafter"/>
</dbReference>
<evidence type="ECO:0000256" key="4">
    <source>
        <dbReference type="ARBA" id="ARBA00023163"/>
    </source>
</evidence>
<keyword evidence="4" id="KW-0804">Transcription</keyword>
<dbReference type="PROSITE" id="PS50977">
    <property type="entry name" value="HTH_TETR_2"/>
    <property type="match status" value="1"/>
</dbReference>
<dbReference type="InterPro" id="IPR050109">
    <property type="entry name" value="HTH-type_TetR-like_transc_reg"/>
</dbReference>
<keyword evidence="2" id="KW-0805">Transcription regulation</keyword>
<dbReference type="Pfam" id="PF13977">
    <property type="entry name" value="TetR_C_6"/>
    <property type="match status" value="1"/>
</dbReference>
<dbReference type="SUPFAM" id="SSF46689">
    <property type="entry name" value="Homeodomain-like"/>
    <property type="match status" value="1"/>
</dbReference>
<dbReference type="InterPro" id="IPR009057">
    <property type="entry name" value="Homeodomain-like_sf"/>
</dbReference>
<dbReference type="InterPro" id="IPR001647">
    <property type="entry name" value="HTH_TetR"/>
</dbReference>
<dbReference type="RefSeq" id="WP_091526530.1">
    <property type="nucleotide sequence ID" value="NZ_LT629772.1"/>
</dbReference>
<protein>
    <submittedName>
        <fullName evidence="7">Regulatory protein, tetR family</fullName>
    </submittedName>
</protein>
<keyword evidence="8" id="KW-1185">Reference proteome</keyword>